<protein>
    <recommendedName>
        <fullName evidence="2">Telomeric single stranded DNA binding POT1/Cdc13 domain-containing protein</fullName>
    </recommendedName>
</protein>
<feature type="region of interest" description="Disordered" evidence="1">
    <location>
        <begin position="424"/>
        <end position="1100"/>
    </location>
</feature>
<dbReference type="InterPro" id="IPR011564">
    <property type="entry name" value="Telomer_end-bd_POT1/Cdc13"/>
</dbReference>
<feature type="region of interest" description="Disordered" evidence="1">
    <location>
        <begin position="211"/>
        <end position="363"/>
    </location>
</feature>
<feature type="region of interest" description="Disordered" evidence="1">
    <location>
        <begin position="143"/>
        <end position="188"/>
    </location>
</feature>
<dbReference type="Pfam" id="PF02765">
    <property type="entry name" value="POT1"/>
    <property type="match status" value="1"/>
</dbReference>
<evidence type="ECO:0000259" key="2">
    <source>
        <dbReference type="SMART" id="SM00976"/>
    </source>
</evidence>
<evidence type="ECO:0000313" key="4">
    <source>
        <dbReference type="Proteomes" id="UP000241818"/>
    </source>
</evidence>
<gene>
    <name evidence="3" type="ORF">M430DRAFT_17199</name>
</gene>
<dbReference type="Gene3D" id="2.40.50.140">
    <property type="entry name" value="Nucleic acid-binding proteins"/>
    <property type="match status" value="1"/>
</dbReference>
<keyword evidence="4" id="KW-1185">Reference proteome</keyword>
<dbReference type="OrthoDB" id="5363079at2759"/>
<reference evidence="3 4" key="1">
    <citation type="journal article" date="2018" name="New Phytol.">
        <title>Comparative genomics and transcriptomics depict ericoid mycorrhizal fungi as versatile saprotrophs and plant mutualists.</title>
        <authorList>
            <person name="Martino E."/>
            <person name="Morin E."/>
            <person name="Grelet G.A."/>
            <person name="Kuo A."/>
            <person name="Kohler A."/>
            <person name="Daghino S."/>
            <person name="Barry K.W."/>
            <person name="Cichocki N."/>
            <person name="Clum A."/>
            <person name="Dockter R.B."/>
            <person name="Hainaut M."/>
            <person name="Kuo R.C."/>
            <person name="LaButti K."/>
            <person name="Lindahl B.D."/>
            <person name="Lindquist E.A."/>
            <person name="Lipzen A."/>
            <person name="Khouja H.R."/>
            <person name="Magnuson J."/>
            <person name="Murat C."/>
            <person name="Ohm R.A."/>
            <person name="Singer S.W."/>
            <person name="Spatafora J.W."/>
            <person name="Wang M."/>
            <person name="Veneault-Fourrey C."/>
            <person name="Henrissat B."/>
            <person name="Grigoriev I.V."/>
            <person name="Martin F.M."/>
            <person name="Perotto S."/>
        </authorList>
    </citation>
    <scope>NUCLEOTIDE SEQUENCE [LARGE SCALE GENOMIC DNA]</scope>
    <source>
        <strain evidence="3 4">ATCC 22711</strain>
    </source>
</reference>
<evidence type="ECO:0000313" key="3">
    <source>
        <dbReference type="EMBL" id="PSS23273.1"/>
    </source>
</evidence>
<feature type="compositionally biased region" description="Polar residues" evidence="1">
    <location>
        <begin position="335"/>
        <end position="363"/>
    </location>
</feature>
<feature type="compositionally biased region" description="Acidic residues" evidence="1">
    <location>
        <begin position="643"/>
        <end position="662"/>
    </location>
</feature>
<dbReference type="InterPro" id="IPR012340">
    <property type="entry name" value="NA-bd_OB-fold"/>
</dbReference>
<feature type="compositionally biased region" description="Basic and acidic residues" evidence="1">
    <location>
        <begin position="1058"/>
        <end position="1074"/>
    </location>
</feature>
<feature type="compositionally biased region" description="Acidic residues" evidence="1">
    <location>
        <begin position="495"/>
        <end position="509"/>
    </location>
</feature>
<dbReference type="EMBL" id="KZ679008">
    <property type="protein sequence ID" value="PSS23273.1"/>
    <property type="molecule type" value="Genomic_DNA"/>
</dbReference>
<dbReference type="CDD" id="cd04497">
    <property type="entry name" value="hPOT1_OB1_like"/>
    <property type="match status" value="1"/>
</dbReference>
<dbReference type="InParanoid" id="A0A2T3B8U8"/>
<accession>A0A2T3B8U8</accession>
<dbReference type="RefSeq" id="XP_024723319.1">
    <property type="nucleotide sequence ID" value="XM_024863622.1"/>
</dbReference>
<feature type="compositionally biased region" description="Polar residues" evidence="1">
    <location>
        <begin position="1009"/>
        <end position="1042"/>
    </location>
</feature>
<feature type="compositionally biased region" description="Low complexity" evidence="1">
    <location>
        <begin position="234"/>
        <end position="245"/>
    </location>
</feature>
<feature type="compositionally biased region" description="Basic and acidic residues" evidence="1">
    <location>
        <begin position="803"/>
        <end position="812"/>
    </location>
</feature>
<dbReference type="SMART" id="SM00976">
    <property type="entry name" value="Telo_bind"/>
    <property type="match status" value="1"/>
</dbReference>
<feature type="compositionally biased region" description="Basic and acidic residues" evidence="1">
    <location>
        <begin position="1161"/>
        <end position="1185"/>
    </location>
</feature>
<feature type="region of interest" description="Disordered" evidence="1">
    <location>
        <begin position="1137"/>
        <end position="1187"/>
    </location>
</feature>
<feature type="compositionally biased region" description="Acidic residues" evidence="1">
    <location>
        <begin position="874"/>
        <end position="883"/>
    </location>
</feature>
<feature type="compositionally biased region" description="Acidic residues" evidence="1">
    <location>
        <begin position="674"/>
        <end position="694"/>
    </location>
</feature>
<feature type="compositionally biased region" description="Low complexity" evidence="1">
    <location>
        <begin position="575"/>
        <end position="587"/>
    </location>
</feature>
<evidence type="ECO:0000256" key="1">
    <source>
        <dbReference type="SAM" id="MobiDB-lite"/>
    </source>
</evidence>
<proteinExistence type="predicted"/>
<dbReference type="GO" id="GO:0000723">
    <property type="term" value="P:telomere maintenance"/>
    <property type="evidence" value="ECO:0007669"/>
    <property type="project" value="InterPro"/>
</dbReference>
<organism evidence="3 4">
    <name type="scientific">Amorphotheca resinae ATCC 22711</name>
    <dbReference type="NCBI Taxonomy" id="857342"/>
    <lineage>
        <taxon>Eukaryota</taxon>
        <taxon>Fungi</taxon>
        <taxon>Dikarya</taxon>
        <taxon>Ascomycota</taxon>
        <taxon>Pezizomycotina</taxon>
        <taxon>Leotiomycetes</taxon>
        <taxon>Helotiales</taxon>
        <taxon>Amorphothecaceae</taxon>
        <taxon>Amorphotheca</taxon>
    </lineage>
</organism>
<feature type="compositionally biased region" description="Basic and acidic residues" evidence="1">
    <location>
        <begin position="884"/>
        <end position="896"/>
    </location>
</feature>
<dbReference type="STRING" id="857342.A0A2T3B8U8"/>
<dbReference type="SUPFAM" id="SSF50249">
    <property type="entry name" value="Nucleic acid-binding proteins"/>
    <property type="match status" value="1"/>
</dbReference>
<feature type="compositionally biased region" description="Acidic residues" evidence="1">
    <location>
        <begin position="592"/>
        <end position="614"/>
    </location>
</feature>
<feature type="compositionally biased region" description="Polar residues" evidence="1">
    <location>
        <begin position="972"/>
        <end position="990"/>
    </location>
</feature>
<dbReference type="GO" id="GO:0000781">
    <property type="term" value="C:chromosome, telomeric region"/>
    <property type="evidence" value="ECO:0007669"/>
    <property type="project" value="InterPro"/>
</dbReference>
<dbReference type="GeneID" id="36571703"/>
<feature type="domain" description="Telomeric single stranded DNA binding POT1/Cdc13" evidence="2">
    <location>
        <begin position="1243"/>
        <end position="1380"/>
    </location>
</feature>
<feature type="compositionally biased region" description="Basic and acidic residues" evidence="1">
    <location>
        <begin position="479"/>
        <end position="494"/>
    </location>
</feature>
<dbReference type="GO" id="GO:0003677">
    <property type="term" value="F:DNA binding"/>
    <property type="evidence" value="ECO:0007669"/>
    <property type="project" value="InterPro"/>
</dbReference>
<sequence length="1409" mass="153448">MAGAATPGAPALLESTSHIPIAQLTPTLDAPSSRSVRAIVTLSWPYSSATGSVAFLLAEPDFRLRRSKGQVRVQFAGSSAKVVAKAGIASGDEVVLCLDGVEWLPDETADLAPGRGVEFELKFTERLLLQFRQEGSEKHELIDIDHPTPEPEPAPSISERIPSPESPISPPAAFYPNHTSAQPDVVLRNGDEWSSPAFIKRARTSYGSLFDTGYDPFAEEDGTIPGKGRKRTRLSSVWRYSSRSPSPEPDEESVRTSSEPAAAPLTADEGRQTTGLQAGDAAEVPADSSRQVTDGDMTSRSDEALIAEDAAHLQYEARSSPSRNGAMSPPAIQASLDSNKVSSSQQDQMQEIESSQAPLSPQLKSFSSDALPLVSPLVTSNSGLFTQSGDGIRESAPTVGSFGALHEQEPTHHSGDEHEAVYVGGHGESEQHPPELQTFQHPETAMNEGENSGHGGQFPSENQDGHWMTVNAQLSHSESSYKDANETREEQSERLEEEDDGDENEEEPEQHETGGFTFSQSEAPRYQHYPELDDGLHGQSANSSWALGSATVAYPDLPEPDDMKRHAVDEIPHPQSSTMPQSQSSQSAVVDLTEDEDEGEGQDANEDSVDEEGNESSVESSLEEEATMQDESARGPYTYDETHMDDEDASVGAEEVYDEYYSGDDNYQDRYHEEEYDDEDEDEESYDEEMDVDEAQSRPPVQTAPVVIDLLSSDDEDDGGATTPKPTISTSQPPMPPVQQPEAEDHSSEEDEESESDKSSAEEGMDSTDDVPYAQRSELQTIAPQRFTRESSAEDEEDAPSIVDHDDDGHVEMEDEIDEESERSSGYGSGHTGRTVGNEEAEIAPSKASPVDGEFLDQSEAGKSTEAPQISEPEQMEEDELPEDNAKVSEAQKEDNNVPDSENMSRTPPHDDDSTVPIEQNPAKHGATQGVENAGGESTPGEQPSLFSRIFNLDGANDETRAEVSHHVLPNDGTTNPPATTSTFEPNQDVATPRDQVLAQDDVQLPTPDDTQLSQLKESQRDSSFSSGLPPSADSSEGSTTAMHVDPNLENEVNPILEEQKTVLDKPMETKETESLETETITVETSKNRIDGEVEGPQSEQVADVAVIEAHTPSPPRGEQNELTISGFDNRIEDPEKTIRFSPRRSQRIGKSSGSAPEIAEIVRPRTPDNPHTEGEPGSRQKEDWSPIILDNQTTPTGHDASIEMALSALDSPRKQHDDLPRTPVTDLKLRLTRALRNDLSEFTALKVLRYNLLKKLDVLAIATTTPAEPQRAKGGPRHYQITFNITDPTIAPSVVTEVQIYRPYKEALPVIDAGDGILLRNFQVIAIKNRGFALRSESNEASSWAVFKNGEDEAQVRGPPVEYGPSEKNHIVSMKEWYGALDSVAMTKLNRANADKGYGVDKGIGKEG</sequence>
<dbReference type="Proteomes" id="UP000241818">
    <property type="component" value="Unassembled WGS sequence"/>
</dbReference>
<feature type="compositionally biased region" description="Basic and acidic residues" evidence="1">
    <location>
        <begin position="561"/>
        <end position="572"/>
    </location>
</feature>
<name>A0A2T3B8U8_AMORE</name>